<dbReference type="EMBL" id="AGNL01047408">
    <property type="protein sequence ID" value="EJK47037.1"/>
    <property type="molecule type" value="Genomic_DNA"/>
</dbReference>
<keyword evidence="6" id="KW-1185">Reference proteome</keyword>
<dbReference type="OMA" id="GPCCIST"/>
<reference evidence="5 6" key="1">
    <citation type="journal article" date="2012" name="Genome Biol.">
        <title>Genome and low-iron response of an oceanic diatom adapted to chronic iron limitation.</title>
        <authorList>
            <person name="Lommer M."/>
            <person name="Specht M."/>
            <person name="Roy A.S."/>
            <person name="Kraemer L."/>
            <person name="Andreson R."/>
            <person name="Gutowska M.A."/>
            <person name="Wolf J."/>
            <person name="Bergner S.V."/>
            <person name="Schilhabel M.B."/>
            <person name="Klostermeier U.C."/>
            <person name="Beiko R.G."/>
            <person name="Rosenstiel P."/>
            <person name="Hippler M."/>
            <person name="Laroche J."/>
        </authorList>
    </citation>
    <scope>NUCLEOTIDE SEQUENCE [LARGE SCALE GENOMIC DNA]</scope>
    <source>
        <strain evidence="5 6">CCMP1005</strain>
    </source>
</reference>
<evidence type="ECO:0000313" key="6">
    <source>
        <dbReference type="Proteomes" id="UP000266841"/>
    </source>
</evidence>
<dbReference type="Proteomes" id="UP000266841">
    <property type="component" value="Unassembled WGS sequence"/>
</dbReference>
<dbReference type="OrthoDB" id="1747252at2759"/>
<comment type="similarity">
    <text evidence="1 4">Belongs to the universal ribosomal protein uL1 family.</text>
</comment>
<dbReference type="FunFam" id="3.40.50.790:FF:000001">
    <property type="entry name" value="50S ribosomal protein L1"/>
    <property type="match status" value="1"/>
</dbReference>
<accession>K0RK07</accession>
<keyword evidence="3 4" id="KW-0687">Ribonucleoprotein</keyword>
<dbReference type="SUPFAM" id="SSF56808">
    <property type="entry name" value="Ribosomal protein L1"/>
    <property type="match status" value="1"/>
</dbReference>
<dbReference type="GO" id="GO:0005840">
    <property type="term" value="C:ribosome"/>
    <property type="evidence" value="ECO:0007669"/>
    <property type="project" value="UniProtKB-KW"/>
</dbReference>
<dbReference type="InterPro" id="IPR023673">
    <property type="entry name" value="Ribosomal_uL1_CS"/>
</dbReference>
<dbReference type="PANTHER" id="PTHR36427">
    <property type="entry name" value="54S RIBOSOMAL PROTEIN L1, MITOCHONDRIAL"/>
    <property type="match status" value="1"/>
</dbReference>
<protein>
    <recommendedName>
        <fullName evidence="4">Ribosomal protein</fullName>
    </recommendedName>
</protein>
<organism evidence="5 6">
    <name type="scientific">Thalassiosira oceanica</name>
    <name type="common">Marine diatom</name>
    <dbReference type="NCBI Taxonomy" id="159749"/>
    <lineage>
        <taxon>Eukaryota</taxon>
        <taxon>Sar</taxon>
        <taxon>Stramenopiles</taxon>
        <taxon>Ochrophyta</taxon>
        <taxon>Bacillariophyta</taxon>
        <taxon>Coscinodiscophyceae</taxon>
        <taxon>Thalassiosirophycidae</taxon>
        <taxon>Thalassiosirales</taxon>
        <taxon>Thalassiosiraceae</taxon>
        <taxon>Thalassiosira</taxon>
    </lineage>
</organism>
<dbReference type="Gene3D" id="3.30.190.20">
    <property type="match status" value="1"/>
</dbReference>
<dbReference type="AlphaFoldDB" id="K0RK07"/>
<gene>
    <name evidence="5" type="ORF">THAOC_34274</name>
</gene>
<proteinExistence type="inferred from homology"/>
<comment type="caution">
    <text evidence="5">The sequence shown here is derived from an EMBL/GenBank/DDBJ whole genome shotgun (WGS) entry which is preliminary data.</text>
</comment>
<evidence type="ECO:0000256" key="4">
    <source>
        <dbReference type="RuleBase" id="RU000659"/>
    </source>
</evidence>
<evidence type="ECO:0000313" key="5">
    <source>
        <dbReference type="EMBL" id="EJK47037.1"/>
    </source>
</evidence>
<evidence type="ECO:0000256" key="2">
    <source>
        <dbReference type="ARBA" id="ARBA00022980"/>
    </source>
</evidence>
<dbReference type="InterPro" id="IPR016095">
    <property type="entry name" value="Ribosomal_uL1_3-a/b-sand"/>
</dbReference>
<dbReference type="PANTHER" id="PTHR36427:SF3">
    <property type="entry name" value="LARGE RIBOSOMAL SUBUNIT PROTEIN UL1M"/>
    <property type="match status" value="1"/>
</dbReference>
<dbReference type="GO" id="GO:1990904">
    <property type="term" value="C:ribonucleoprotein complex"/>
    <property type="evidence" value="ECO:0007669"/>
    <property type="project" value="UniProtKB-KW"/>
</dbReference>
<dbReference type="InterPro" id="IPR028364">
    <property type="entry name" value="Ribosomal_uL1/biogenesis"/>
</dbReference>
<dbReference type="Gene3D" id="3.40.50.790">
    <property type="match status" value="1"/>
</dbReference>
<dbReference type="PROSITE" id="PS01199">
    <property type="entry name" value="RIBOSOMAL_L1"/>
    <property type="match status" value="1"/>
</dbReference>
<dbReference type="Pfam" id="PF00687">
    <property type="entry name" value="Ribosomal_L1"/>
    <property type="match status" value="1"/>
</dbReference>
<sequence>MSSSASLLKLAGRSCGRATGPCCISTTRPALSAQCPPAVSAITTTSHRPYRTRAHPTPTPTVPIIDAVESVLEGCEVRHAARLKRWNTDNSRRVERRIAYLGERGGPSAPTPDEIKADIEKNGYRRMDETVEVALQLNLDPRKPGQSLRGGLTLPHGSGKTFGVAVFTDDEDLADEAREKGAVAAGGSSLIDSIRTGEMPTSSFQRTVATPDMVPQLAPIARILGPRGLMPNPKLGTVLDGAALINGLLSQMSGTTNYRTDRDGVIRLGVGRASFGPDAILDNVRELMNEIQSIKPESFGRGKKGKSKKASKGAKYYLKAHLSSTQGTGSVLVDLRTIDPTSSFFMSDPLKV</sequence>
<evidence type="ECO:0000256" key="3">
    <source>
        <dbReference type="ARBA" id="ARBA00023274"/>
    </source>
</evidence>
<name>K0RK07_THAOC</name>
<dbReference type="CDD" id="cd00403">
    <property type="entry name" value="Ribosomal_L1"/>
    <property type="match status" value="1"/>
</dbReference>
<keyword evidence="2 4" id="KW-0689">Ribosomal protein</keyword>
<dbReference type="InterPro" id="IPR023674">
    <property type="entry name" value="Ribosomal_uL1-like"/>
</dbReference>
<dbReference type="eggNOG" id="KOG1569">
    <property type="taxonomic scope" value="Eukaryota"/>
</dbReference>
<evidence type="ECO:0000256" key="1">
    <source>
        <dbReference type="ARBA" id="ARBA00010531"/>
    </source>
</evidence>